<evidence type="ECO:0000313" key="2">
    <source>
        <dbReference type="EMBL" id="KAG5985832.1"/>
    </source>
</evidence>
<reference evidence="2" key="1">
    <citation type="journal article" date="2020" name="bioRxiv">
        <title>Whole genome comparisons of ergot fungi reveals the divergence and evolution of species within the genus Claviceps are the result of varying mechanisms driving genome evolution and host range expansion.</title>
        <authorList>
            <person name="Wyka S.A."/>
            <person name="Mondo S.J."/>
            <person name="Liu M."/>
            <person name="Dettman J."/>
            <person name="Nalam V."/>
            <person name="Broders K.D."/>
        </authorList>
    </citation>
    <scope>NUCLEOTIDE SEQUENCE</scope>
    <source>
        <strain evidence="2">CCC 602</strain>
    </source>
</reference>
<feature type="non-terminal residue" evidence="2">
    <location>
        <position position="282"/>
    </location>
</feature>
<keyword evidence="3" id="KW-1185">Reference proteome</keyword>
<evidence type="ECO:0000256" key="1">
    <source>
        <dbReference type="SAM" id="MobiDB-lite"/>
    </source>
</evidence>
<dbReference type="Proteomes" id="UP000748025">
    <property type="component" value="Unassembled WGS sequence"/>
</dbReference>
<accession>A0A9P7N1K7</accession>
<protein>
    <submittedName>
        <fullName evidence="2">Uncharacterized protein</fullName>
    </submittedName>
</protein>
<organism evidence="2 3">
    <name type="scientific">Claviceps pusilla</name>
    <dbReference type="NCBI Taxonomy" id="123648"/>
    <lineage>
        <taxon>Eukaryota</taxon>
        <taxon>Fungi</taxon>
        <taxon>Dikarya</taxon>
        <taxon>Ascomycota</taxon>
        <taxon>Pezizomycotina</taxon>
        <taxon>Sordariomycetes</taxon>
        <taxon>Hypocreomycetidae</taxon>
        <taxon>Hypocreales</taxon>
        <taxon>Clavicipitaceae</taxon>
        <taxon>Claviceps</taxon>
    </lineage>
</organism>
<feature type="region of interest" description="Disordered" evidence="1">
    <location>
        <begin position="52"/>
        <end position="89"/>
    </location>
</feature>
<comment type="caution">
    <text evidence="2">The sequence shown here is derived from an EMBL/GenBank/DDBJ whole genome shotgun (WGS) entry which is preliminary data.</text>
</comment>
<evidence type="ECO:0000313" key="3">
    <source>
        <dbReference type="Proteomes" id="UP000748025"/>
    </source>
</evidence>
<dbReference type="EMBL" id="SRPW01003905">
    <property type="protein sequence ID" value="KAG5985832.1"/>
    <property type="molecule type" value="Genomic_DNA"/>
</dbReference>
<proteinExistence type="predicted"/>
<dbReference type="OrthoDB" id="6220758at2759"/>
<gene>
    <name evidence="2" type="ORF">E4U43_005854</name>
</gene>
<sequence>MTRISHVRRLASLPLAVPAPVPSRSSFAHACRSVSTTCATRGKNTEWVREKLWKGEAPGPEDPYTQRPEPEEPSNLPEEAFQRPRSDKTPAAILHSRLTLPPRRTEAASEKEAALADPSYIPATDAQGLEETSTLKTWWDQPGHWGEESLFRGFGSSEKVADRNVIEVYLRQSVIEALSLKQQQQLGQEQQTGSSDWSVQKWRQVSRSELDRVLGADLVVQDGRASLGGDDAAFISQSLVVKEADEADDAAAKITPEEAREMVRTWNPTWKEVVVDEQLKFS</sequence>
<dbReference type="AlphaFoldDB" id="A0A9P7N1K7"/>
<name>A0A9P7N1K7_9HYPO</name>